<feature type="region of interest" description="Disordered" evidence="1">
    <location>
        <begin position="264"/>
        <end position="409"/>
    </location>
</feature>
<evidence type="ECO:0000256" key="1">
    <source>
        <dbReference type="SAM" id="MobiDB-lite"/>
    </source>
</evidence>
<evidence type="ECO:0000313" key="4">
    <source>
        <dbReference type="Proteomes" id="UP000543579"/>
    </source>
</evidence>
<accession>A0A7W5CGH9</accession>
<dbReference type="EMBL" id="JACHXY010000001">
    <property type="protein sequence ID" value="MBB3157251.1"/>
    <property type="molecule type" value="Genomic_DNA"/>
</dbReference>
<keyword evidence="2" id="KW-0812">Transmembrane</keyword>
<feature type="transmembrane region" description="Helical" evidence="2">
    <location>
        <begin position="71"/>
        <end position="93"/>
    </location>
</feature>
<dbReference type="Proteomes" id="UP000543579">
    <property type="component" value="Unassembled WGS sequence"/>
</dbReference>
<keyword evidence="2" id="KW-0472">Membrane</keyword>
<feature type="transmembrane region" description="Helical" evidence="2">
    <location>
        <begin position="143"/>
        <end position="162"/>
    </location>
</feature>
<feature type="compositionally biased region" description="Low complexity" evidence="1">
    <location>
        <begin position="300"/>
        <end position="309"/>
    </location>
</feature>
<dbReference type="InterPro" id="IPR009339">
    <property type="entry name" value="DUF998"/>
</dbReference>
<organism evidence="3 4">
    <name type="scientific">Microbacterium proteolyticum</name>
    <dbReference type="NCBI Taxonomy" id="1572644"/>
    <lineage>
        <taxon>Bacteria</taxon>
        <taxon>Bacillati</taxon>
        <taxon>Actinomycetota</taxon>
        <taxon>Actinomycetes</taxon>
        <taxon>Micrococcales</taxon>
        <taxon>Microbacteriaceae</taxon>
        <taxon>Microbacterium</taxon>
    </lineage>
</organism>
<feature type="compositionally biased region" description="Low complexity" evidence="1">
    <location>
        <begin position="268"/>
        <end position="278"/>
    </location>
</feature>
<gene>
    <name evidence="3" type="ORF">FHS07_000935</name>
</gene>
<evidence type="ECO:0000256" key="2">
    <source>
        <dbReference type="SAM" id="Phobius"/>
    </source>
</evidence>
<feature type="transmembrane region" description="Helical" evidence="2">
    <location>
        <begin position="25"/>
        <end position="51"/>
    </location>
</feature>
<name>A0A7W5CGH9_9MICO</name>
<reference evidence="3 4" key="1">
    <citation type="submission" date="2020-08" db="EMBL/GenBank/DDBJ databases">
        <title>Genomic Encyclopedia of Type Strains, Phase III (KMG-III): the genomes of soil and plant-associated and newly described type strains.</title>
        <authorList>
            <person name="Whitman W."/>
        </authorList>
    </citation>
    <scope>NUCLEOTIDE SEQUENCE [LARGE SCALE GENOMIC DNA]</scope>
    <source>
        <strain evidence="3 4">CECT 8356</strain>
    </source>
</reference>
<feature type="compositionally biased region" description="Low complexity" evidence="1">
    <location>
        <begin position="398"/>
        <end position="409"/>
    </location>
</feature>
<feature type="transmembrane region" description="Helical" evidence="2">
    <location>
        <begin position="113"/>
        <end position="131"/>
    </location>
</feature>
<dbReference type="AlphaFoldDB" id="A0A7W5CGH9"/>
<dbReference type="Pfam" id="PF06197">
    <property type="entry name" value="DUF998"/>
    <property type="match status" value="1"/>
</dbReference>
<comment type="caution">
    <text evidence="3">The sequence shown here is derived from an EMBL/GenBank/DDBJ whole genome shotgun (WGS) entry which is preliminary data.</text>
</comment>
<proteinExistence type="predicted"/>
<feature type="compositionally biased region" description="Basic and acidic residues" evidence="1">
    <location>
        <begin position="375"/>
        <end position="385"/>
    </location>
</feature>
<keyword evidence="2" id="KW-1133">Transmembrane helix</keyword>
<feature type="transmembrane region" description="Helical" evidence="2">
    <location>
        <begin position="174"/>
        <end position="197"/>
    </location>
</feature>
<feature type="compositionally biased region" description="Basic residues" evidence="1">
    <location>
        <begin position="280"/>
        <end position="290"/>
    </location>
</feature>
<evidence type="ECO:0000313" key="3">
    <source>
        <dbReference type="EMBL" id="MBB3157251.1"/>
    </source>
</evidence>
<sequence length="409" mass="43535">MSTALPSVDPETLLLPRLGGLSRRFAAVPSLHVGAAVLSVLLGGLLLSMATTSDPLWWQLHFSQLGIFGDFSSALFNTTLKISGLMVVVFALFVRRDIRRLGRGTVRRGSATLACICLNVVGISLALVGCVPLNTDKDLHDRVAAMMVLGFLVLLVSAPVMLRRLGSRMAVSTGVALVWLALSITLFVTAMINLALFETISCGAMFAWSGMLTHTLGAVALRAEGRPGATGRGTACGPHRRRLPSAGRRVRLAVGSLTRSIARRRRLASSPAPSRAAIGIRRHGHRRPSRVTRVSPTPLAPAARRLPPLSGERTPRRTVPGGAGIRATAPSRATDPHTVIPASRHRSPLGEVPPRVSAPRQRRGLRRGPVSAARGARDGSPDGRPRLMAAPRLRRARPGAPDAARSPLR</sequence>
<protein>
    <submittedName>
        <fullName evidence="3">Putative membrane protein</fullName>
    </submittedName>
</protein>